<gene>
    <name evidence="5" type="ORF">ACFQZV_08790</name>
</gene>
<dbReference type="InterPro" id="IPR012340">
    <property type="entry name" value="NA-bd_OB-fold"/>
</dbReference>
<keyword evidence="6" id="KW-1185">Reference proteome</keyword>
<dbReference type="CDD" id="cd04496">
    <property type="entry name" value="SSB_OBF"/>
    <property type="match status" value="1"/>
</dbReference>
<reference evidence="6" key="1">
    <citation type="journal article" date="2019" name="Int. J. Syst. Evol. Microbiol.">
        <title>The Global Catalogue of Microorganisms (GCM) 10K type strain sequencing project: providing services to taxonomists for standard genome sequencing and annotation.</title>
        <authorList>
            <consortium name="The Broad Institute Genomics Platform"/>
            <consortium name="The Broad Institute Genome Sequencing Center for Infectious Disease"/>
            <person name="Wu L."/>
            <person name="Ma J."/>
        </authorList>
    </citation>
    <scope>NUCLEOTIDE SEQUENCE [LARGE SCALE GENOMIC DNA]</scope>
    <source>
        <strain evidence="6">CCUG 50754</strain>
    </source>
</reference>
<evidence type="ECO:0000313" key="5">
    <source>
        <dbReference type="EMBL" id="MFD0781393.1"/>
    </source>
</evidence>
<accession>A0ABW2ZSH9</accession>
<comment type="caution">
    <text evidence="2">Lacks conserved residue(s) required for the propagation of feature annotation.</text>
</comment>
<dbReference type="PANTHER" id="PTHR10302:SF27">
    <property type="entry name" value="SINGLE-STRANDED DNA-BINDING PROTEIN"/>
    <property type="match status" value="1"/>
</dbReference>
<evidence type="ECO:0000256" key="4">
    <source>
        <dbReference type="SAM" id="MobiDB-lite"/>
    </source>
</evidence>
<dbReference type="HAMAP" id="MF_00984">
    <property type="entry name" value="SSB"/>
    <property type="match status" value="1"/>
</dbReference>
<dbReference type="GO" id="GO:0003677">
    <property type="term" value="F:DNA binding"/>
    <property type="evidence" value="ECO:0007669"/>
    <property type="project" value="UniProtKB-KW"/>
</dbReference>
<evidence type="ECO:0000256" key="3">
    <source>
        <dbReference type="RuleBase" id="RU000524"/>
    </source>
</evidence>
<dbReference type="PROSITE" id="PS50935">
    <property type="entry name" value="SSB"/>
    <property type="match status" value="1"/>
</dbReference>
<comment type="subunit">
    <text evidence="2">Homotetramer.</text>
</comment>
<proteinExistence type="inferred from homology"/>
<dbReference type="Gene3D" id="2.40.50.140">
    <property type="entry name" value="Nucleic acid-binding proteins"/>
    <property type="match status" value="1"/>
</dbReference>
<evidence type="ECO:0000256" key="1">
    <source>
        <dbReference type="ARBA" id="ARBA00023125"/>
    </source>
</evidence>
<feature type="region of interest" description="Disordered" evidence="4">
    <location>
        <begin position="1"/>
        <end position="23"/>
    </location>
</feature>
<organism evidence="5 6">
    <name type="scientific">Microbacterium koreense</name>
    <dbReference type="NCBI Taxonomy" id="323761"/>
    <lineage>
        <taxon>Bacteria</taxon>
        <taxon>Bacillati</taxon>
        <taxon>Actinomycetota</taxon>
        <taxon>Actinomycetes</taxon>
        <taxon>Micrococcales</taxon>
        <taxon>Microbacteriaceae</taxon>
        <taxon>Microbacterium</taxon>
    </lineage>
</organism>
<dbReference type="Proteomes" id="UP001597042">
    <property type="component" value="Unassembled WGS sequence"/>
</dbReference>
<feature type="region of interest" description="Disordered" evidence="4">
    <location>
        <begin position="119"/>
        <end position="174"/>
    </location>
</feature>
<feature type="compositionally biased region" description="Low complexity" evidence="4">
    <location>
        <begin position="119"/>
        <end position="128"/>
    </location>
</feature>
<name>A0ABW2ZSH9_9MICO</name>
<dbReference type="EMBL" id="JBHTIM010000001">
    <property type="protein sequence ID" value="MFD0781393.1"/>
    <property type="molecule type" value="Genomic_DNA"/>
</dbReference>
<dbReference type="InterPro" id="IPR000424">
    <property type="entry name" value="Primosome_PriB/ssb"/>
</dbReference>
<dbReference type="NCBIfam" id="TIGR00621">
    <property type="entry name" value="ssb"/>
    <property type="match status" value="1"/>
</dbReference>
<feature type="compositionally biased region" description="Polar residues" evidence="4">
    <location>
        <begin position="1"/>
        <end position="10"/>
    </location>
</feature>
<evidence type="ECO:0000256" key="2">
    <source>
        <dbReference type="HAMAP-Rule" id="MF_00984"/>
    </source>
</evidence>
<sequence length="174" mass="18651">MNDTQVTITGNVAAPPEHRRTPSGTAYTRLRVASTERRFEKSQGTWTDGATSWYTVSVWRALGEHAYASLRKGDRIVVAGRLRIREWESGDKSGTAAEVDAEAIGHDLLWGTTVFTRDGAPSGGAAAESARERSDAGGEARVGRAGDEPPVEAWATRTVPDSAPVEAEPVDTPF</sequence>
<dbReference type="PANTHER" id="PTHR10302">
    <property type="entry name" value="SINGLE-STRANDED DNA-BINDING PROTEIN"/>
    <property type="match status" value="1"/>
</dbReference>
<dbReference type="InterPro" id="IPR011344">
    <property type="entry name" value="ssDNA-bd"/>
</dbReference>
<evidence type="ECO:0000313" key="6">
    <source>
        <dbReference type="Proteomes" id="UP001597042"/>
    </source>
</evidence>
<protein>
    <recommendedName>
        <fullName evidence="2 3">Single-stranded DNA-binding protein</fullName>
        <shortName evidence="2">SSB</shortName>
    </recommendedName>
</protein>
<dbReference type="SUPFAM" id="SSF50249">
    <property type="entry name" value="Nucleic acid-binding proteins"/>
    <property type="match status" value="1"/>
</dbReference>
<keyword evidence="1 2" id="KW-0238">DNA-binding</keyword>
<dbReference type="RefSeq" id="WP_378752759.1">
    <property type="nucleotide sequence ID" value="NZ_JBHSSV010000011.1"/>
</dbReference>
<dbReference type="Pfam" id="PF00436">
    <property type="entry name" value="SSB"/>
    <property type="match status" value="1"/>
</dbReference>
<feature type="compositionally biased region" description="Basic and acidic residues" evidence="4">
    <location>
        <begin position="129"/>
        <end position="147"/>
    </location>
</feature>
<comment type="caution">
    <text evidence="5">The sequence shown here is derived from an EMBL/GenBank/DDBJ whole genome shotgun (WGS) entry which is preliminary data.</text>
</comment>